<dbReference type="RefSeq" id="WP_245675067.1">
    <property type="nucleotide sequence ID" value="NZ_FNHQ01000005.1"/>
</dbReference>
<accession>A0A1G9SDS8</accession>
<dbReference type="GO" id="GO:0008643">
    <property type="term" value="P:carbohydrate transport"/>
    <property type="evidence" value="ECO:0007669"/>
    <property type="project" value="InterPro"/>
</dbReference>
<reference evidence="2 3" key="1">
    <citation type="submission" date="2016-10" db="EMBL/GenBank/DDBJ databases">
        <authorList>
            <person name="de Groot N.N."/>
        </authorList>
    </citation>
    <scope>NUCLEOTIDE SEQUENCE [LARGE SCALE GENOMIC DNA]</scope>
    <source>
        <strain evidence="2 3">DSM 16981</strain>
    </source>
</reference>
<evidence type="ECO:0000313" key="3">
    <source>
        <dbReference type="Proteomes" id="UP000199309"/>
    </source>
</evidence>
<feature type="transmembrane region" description="Helical" evidence="1">
    <location>
        <begin position="349"/>
        <end position="372"/>
    </location>
</feature>
<evidence type="ECO:0000313" key="2">
    <source>
        <dbReference type="EMBL" id="SDM33467.1"/>
    </source>
</evidence>
<feature type="transmembrane region" description="Helical" evidence="1">
    <location>
        <begin position="294"/>
        <end position="313"/>
    </location>
</feature>
<name>A0A1G9SDS8_9FIRM</name>
<feature type="transmembrane region" description="Helical" evidence="1">
    <location>
        <begin position="401"/>
        <end position="419"/>
    </location>
</feature>
<dbReference type="EMBL" id="FNHQ01000005">
    <property type="protein sequence ID" value="SDM33467.1"/>
    <property type="molecule type" value="Genomic_DNA"/>
</dbReference>
<dbReference type="PANTHER" id="PTHR11328">
    <property type="entry name" value="MAJOR FACILITATOR SUPERFAMILY DOMAIN-CONTAINING PROTEIN"/>
    <property type="match status" value="1"/>
</dbReference>
<feature type="transmembrane region" description="Helical" evidence="1">
    <location>
        <begin position="180"/>
        <end position="201"/>
    </location>
</feature>
<keyword evidence="1" id="KW-0812">Transmembrane</keyword>
<dbReference type="GO" id="GO:0005886">
    <property type="term" value="C:plasma membrane"/>
    <property type="evidence" value="ECO:0007669"/>
    <property type="project" value="TreeGrafter"/>
</dbReference>
<keyword evidence="1" id="KW-0472">Membrane</keyword>
<keyword evidence="1" id="KW-1133">Transmembrane helix</keyword>
<sequence length="481" mass="52580">MSEKMMGTDAAVTETAAADVPEKADRGHVKLSWREKICYGFGDFGNGFMFDLGQAYLTKYWIDVCTIPAAAVAGIFAFTKIFDAFMDPIAGSVIDGRKHIGRRGKFRPVMMISSILLAILTIITFTMPNVSPTGKILFAYGAYMAWGLVYSFTNIPYASMASVMTRDTNERSQMATTRQAGSIGAQLITGIAFVPIVLMFASPHHGFFIAAIVMAICGIIGFAICYLNCKEHVPVKRNTHAEEKAKFSDYIKIVFTKKPLLCIILMTLFTISAMNTNNQMMIFFCQYNLGSMGLQPIVNGIMMGCSIVGILLIPRLVKQFGKKKTAIGGLLIGCAADLLNFVIPTNLYTFVILVTIGYVALAIPNGVTWAFVSDVIDYSEWHNGIRKEGITYAAFNFSRKIAQAIAAIVSSGILALTGYVANQVQNQETLTGIKAAMTLYPGVALGLAALILFFFYGLTDDKFKEIAEDLNNGKWEQGNIE</sequence>
<feature type="transmembrane region" description="Helical" evidence="1">
    <location>
        <begin position="137"/>
        <end position="159"/>
    </location>
</feature>
<protein>
    <submittedName>
        <fullName evidence="2">Glycoside/pentoside/hexuronide:cation symporter, GPH family</fullName>
    </submittedName>
</protein>
<dbReference type="GO" id="GO:0006814">
    <property type="term" value="P:sodium ion transport"/>
    <property type="evidence" value="ECO:0007669"/>
    <property type="project" value="InterPro"/>
</dbReference>
<dbReference type="Pfam" id="PF13347">
    <property type="entry name" value="MFS_2"/>
    <property type="match status" value="1"/>
</dbReference>
<gene>
    <name evidence="2" type="ORF">SAMN05660299_00682</name>
</gene>
<keyword evidence="3" id="KW-1185">Reference proteome</keyword>
<dbReference type="GO" id="GO:0015293">
    <property type="term" value="F:symporter activity"/>
    <property type="evidence" value="ECO:0007669"/>
    <property type="project" value="InterPro"/>
</dbReference>
<organism evidence="2 3">
    <name type="scientific">Megasphaera paucivorans</name>
    <dbReference type="NCBI Taxonomy" id="349095"/>
    <lineage>
        <taxon>Bacteria</taxon>
        <taxon>Bacillati</taxon>
        <taxon>Bacillota</taxon>
        <taxon>Negativicutes</taxon>
        <taxon>Veillonellales</taxon>
        <taxon>Veillonellaceae</taxon>
        <taxon>Megasphaera</taxon>
    </lineage>
</organism>
<feature type="transmembrane region" description="Helical" evidence="1">
    <location>
        <begin position="207"/>
        <end position="229"/>
    </location>
</feature>
<dbReference type="CDD" id="cd17332">
    <property type="entry name" value="MFS_MelB_like"/>
    <property type="match status" value="1"/>
</dbReference>
<dbReference type="PANTHER" id="PTHR11328:SF24">
    <property type="entry name" value="MAJOR FACILITATOR SUPERFAMILY (MFS) PROFILE DOMAIN-CONTAINING PROTEIN"/>
    <property type="match status" value="1"/>
</dbReference>
<dbReference type="Gene3D" id="1.20.1250.20">
    <property type="entry name" value="MFS general substrate transporter like domains"/>
    <property type="match status" value="1"/>
</dbReference>
<proteinExistence type="predicted"/>
<feature type="transmembrane region" description="Helical" evidence="1">
    <location>
        <begin position="439"/>
        <end position="458"/>
    </location>
</feature>
<feature type="transmembrane region" description="Helical" evidence="1">
    <location>
        <begin position="250"/>
        <end position="274"/>
    </location>
</feature>
<evidence type="ECO:0000256" key="1">
    <source>
        <dbReference type="SAM" id="Phobius"/>
    </source>
</evidence>
<dbReference type="InterPro" id="IPR039672">
    <property type="entry name" value="MFS_2"/>
</dbReference>
<dbReference type="Proteomes" id="UP000199309">
    <property type="component" value="Unassembled WGS sequence"/>
</dbReference>
<dbReference type="AlphaFoldDB" id="A0A1G9SDS8"/>
<dbReference type="InterPro" id="IPR036259">
    <property type="entry name" value="MFS_trans_sf"/>
</dbReference>
<feature type="transmembrane region" description="Helical" evidence="1">
    <location>
        <begin position="60"/>
        <end position="85"/>
    </location>
</feature>
<feature type="transmembrane region" description="Helical" evidence="1">
    <location>
        <begin position="106"/>
        <end position="125"/>
    </location>
</feature>
<dbReference type="NCBIfam" id="TIGR00792">
    <property type="entry name" value="gph"/>
    <property type="match status" value="1"/>
</dbReference>
<dbReference type="STRING" id="349095.SAMN05660299_00682"/>
<dbReference type="InterPro" id="IPR001927">
    <property type="entry name" value="Na/Gal_symport"/>
</dbReference>
<dbReference type="SUPFAM" id="SSF103473">
    <property type="entry name" value="MFS general substrate transporter"/>
    <property type="match status" value="1"/>
</dbReference>